<name>A0A6I6D5V2_9FIRM</name>
<dbReference type="PANTHER" id="PTHR46594">
    <property type="entry name" value="P-TYPE CATION-TRANSPORTING ATPASE"/>
    <property type="match status" value="1"/>
</dbReference>
<dbReference type="InterPro" id="IPR036163">
    <property type="entry name" value="HMA_dom_sf"/>
</dbReference>
<dbReference type="PROSITE" id="PS50846">
    <property type="entry name" value="HMA_2"/>
    <property type="match status" value="1"/>
</dbReference>
<dbReference type="CDD" id="cd00371">
    <property type="entry name" value="HMA"/>
    <property type="match status" value="1"/>
</dbReference>
<dbReference type="KEGG" id="salq:SYNTR_0143"/>
<dbReference type="Pfam" id="PF00403">
    <property type="entry name" value="HMA"/>
    <property type="match status" value="1"/>
</dbReference>
<evidence type="ECO:0000256" key="1">
    <source>
        <dbReference type="ARBA" id="ARBA00015313"/>
    </source>
</evidence>
<evidence type="ECO:0000256" key="2">
    <source>
        <dbReference type="ARBA" id="ARBA00022723"/>
    </source>
</evidence>
<evidence type="ECO:0000256" key="3">
    <source>
        <dbReference type="ARBA" id="ARBA00023008"/>
    </source>
</evidence>
<keyword evidence="3" id="KW-0186">Copper</keyword>
<evidence type="ECO:0000259" key="4">
    <source>
        <dbReference type="PROSITE" id="PS50846"/>
    </source>
</evidence>
<dbReference type="NCBIfam" id="TIGR00003">
    <property type="entry name" value="copper ion binding protein"/>
    <property type="match status" value="1"/>
</dbReference>
<dbReference type="PROSITE" id="PS01047">
    <property type="entry name" value="HMA_1"/>
    <property type="match status" value="1"/>
</dbReference>
<proteinExistence type="predicted"/>
<dbReference type="OrthoDB" id="9813965at2"/>
<keyword evidence="6" id="KW-1185">Reference proteome</keyword>
<sequence length="69" mass="7843">MKKELTVEGMSCNHCKANIESTLNKLEGINQVFVNLDNKLVEISYNEQEISIEKIIELIDDLGFEVITT</sequence>
<organism evidence="5 6">
    <name type="scientific">Candidatus Syntrophocurvum alkaliphilum</name>
    <dbReference type="NCBI Taxonomy" id="2293317"/>
    <lineage>
        <taxon>Bacteria</taxon>
        <taxon>Bacillati</taxon>
        <taxon>Bacillota</taxon>
        <taxon>Clostridia</taxon>
        <taxon>Eubacteriales</taxon>
        <taxon>Syntrophomonadaceae</taxon>
        <taxon>Candidatus Syntrophocurvum</taxon>
    </lineage>
</organism>
<evidence type="ECO:0000313" key="6">
    <source>
        <dbReference type="Proteomes" id="UP000426444"/>
    </source>
</evidence>
<dbReference type="PRINTS" id="PR00942">
    <property type="entry name" value="CUATPASEI"/>
</dbReference>
<evidence type="ECO:0000313" key="5">
    <source>
        <dbReference type="EMBL" id="QGT98736.1"/>
    </source>
</evidence>
<dbReference type="PANTHER" id="PTHR46594:SF4">
    <property type="entry name" value="P-TYPE CATION-TRANSPORTING ATPASE"/>
    <property type="match status" value="1"/>
</dbReference>
<feature type="domain" description="HMA" evidence="4">
    <location>
        <begin position="1"/>
        <end position="67"/>
    </location>
</feature>
<dbReference type="EMBL" id="CP046457">
    <property type="protein sequence ID" value="QGT98736.1"/>
    <property type="molecule type" value="Genomic_DNA"/>
</dbReference>
<keyword evidence="2" id="KW-0479">Metal-binding</keyword>
<dbReference type="SUPFAM" id="SSF55008">
    <property type="entry name" value="HMA, heavy metal-associated domain"/>
    <property type="match status" value="1"/>
</dbReference>
<dbReference type="Gene3D" id="3.30.70.100">
    <property type="match status" value="1"/>
</dbReference>
<dbReference type="InterPro" id="IPR017969">
    <property type="entry name" value="Heavy-metal-associated_CS"/>
</dbReference>
<dbReference type="RefSeq" id="WP_156202700.1">
    <property type="nucleotide sequence ID" value="NZ_CP046457.1"/>
</dbReference>
<gene>
    <name evidence="5" type="ORF">SYNTR_0143</name>
</gene>
<protein>
    <recommendedName>
        <fullName evidence="1">Copper chaperone CopZ</fullName>
    </recommendedName>
</protein>
<dbReference type="GO" id="GO:0005507">
    <property type="term" value="F:copper ion binding"/>
    <property type="evidence" value="ECO:0007669"/>
    <property type="project" value="InterPro"/>
</dbReference>
<accession>A0A6I6D5V2</accession>
<dbReference type="InterPro" id="IPR006121">
    <property type="entry name" value="HMA_dom"/>
</dbReference>
<dbReference type="Proteomes" id="UP000426444">
    <property type="component" value="Chromosome"/>
</dbReference>
<dbReference type="InterPro" id="IPR006122">
    <property type="entry name" value="HMA_Cu_ion-bd"/>
</dbReference>
<dbReference type="FunFam" id="3.30.70.100:FF:000001">
    <property type="entry name" value="ATPase copper transporting beta"/>
    <property type="match status" value="1"/>
</dbReference>
<reference evidence="6" key="1">
    <citation type="journal article" date="2019" name="Microbiology">
        <title>Complete Genome Sequence of an Uncultured Bacterium of the Candidate Phylum Bipolaricaulota.</title>
        <authorList>
            <person name="Kadnikov V.V."/>
            <person name="Mardanov A.V."/>
            <person name="Beletsky A.V."/>
            <person name="Frank Y.A."/>
            <person name="Karnachuk O.V."/>
            <person name="Ravin N.V."/>
        </authorList>
    </citation>
    <scope>NUCLEOTIDE SEQUENCE [LARGE SCALE GENOMIC DNA]</scope>
</reference>
<dbReference type="AlphaFoldDB" id="A0A6I6D5V2"/>